<accession>E2BAC6</accession>
<feature type="region of interest" description="Disordered" evidence="1">
    <location>
        <begin position="77"/>
        <end position="107"/>
    </location>
</feature>
<evidence type="ECO:0000313" key="3">
    <source>
        <dbReference type="Proteomes" id="UP000008237"/>
    </source>
</evidence>
<evidence type="ECO:0000256" key="1">
    <source>
        <dbReference type="SAM" id="MobiDB-lite"/>
    </source>
</evidence>
<keyword evidence="3" id="KW-1185">Reference proteome</keyword>
<dbReference type="AlphaFoldDB" id="E2BAC6"/>
<gene>
    <name evidence="2" type="ORF">EAI_02126</name>
</gene>
<dbReference type="InParanoid" id="E2BAC6"/>
<organism evidence="3">
    <name type="scientific">Harpegnathos saltator</name>
    <name type="common">Jerdon's jumping ant</name>
    <dbReference type="NCBI Taxonomy" id="610380"/>
    <lineage>
        <taxon>Eukaryota</taxon>
        <taxon>Metazoa</taxon>
        <taxon>Ecdysozoa</taxon>
        <taxon>Arthropoda</taxon>
        <taxon>Hexapoda</taxon>
        <taxon>Insecta</taxon>
        <taxon>Pterygota</taxon>
        <taxon>Neoptera</taxon>
        <taxon>Endopterygota</taxon>
        <taxon>Hymenoptera</taxon>
        <taxon>Apocrita</taxon>
        <taxon>Aculeata</taxon>
        <taxon>Formicoidea</taxon>
        <taxon>Formicidae</taxon>
        <taxon>Ponerinae</taxon>
        <taxon>Ponerini</taxon>
        <taxon>Harpegnathos</taxon>
    </lineage>
</organism>
<feature type="region of interest" description="Disordered" evidence="1">
    <location>
        <begin position="1"/>
        <end position="49"/>
    </location>
</feature>
<sequence length="133" mass="16476">MYEGKKKVRRGEEEEKEEERIGKKNVKVGRHQGEEWKGGSGRTEVGGRGKEGWIRDEEVREMVWKLMKEVRGFKEEVKREGKKRDGENRELREELRKQREERRKEWEEWKREGEEKIKMEERLERWEKWEMEG</sequence>
<reference evidence="2 3" key="1">
    <citation type="journal article" date="2010" name="Science">
        <title>Genomic comparison of the ants Camponotus floridanus and Harpegnathos saltator.</title>
        <authorList>
            <person name="Bonasio R."/>
            <person name="Zhang G."/>
            <person name="Ye C."/>
            <person name="Mutti N.S."/>
            <person name="Fang X."/>
            <person name="Qin N."/>
            <person name="Donahue G."/>
            <person name="Yang P."/>
            <person name="Li Q."/>
            <person name="Li C."/>
            <person name="Zhang P."/>
            <person name="Huang Z."/>
            <person name="Berger S.L."/>
            <person name="Reinberg D."/>
            <person name="Wang J."/>
            <person name="Liebig J."/>
        </authorList>
    </citation>
    <scope>NUCLEOTIDE SEQUENCE [LARGE SCALE GENOMIC DNA]</scope>
    <source>
        <strain evidence="2 3">R22 G/1</strain>
    </source>
</reference>
<dbReference type="EMBL" id="GL446699">
    <property type="protein sequence ID" value="EFN87352.1"/>
    <property type="molecule type" value="Genomic_DNA"/>
</dbReference>
<evidence type="ECO:0000313" key="2">
    <source>
        <dbReference type="EMBL" id="EFN87352.1"/>
    </source>
</evidence>
<proteinExistence type="predicted"/>
<name>E2BAC6_HARSA</name>
<protein>
    <submittedName>
        <fullName evidence="2">Uncharacterized protein</fullName>
    </submittedName>
</protein>
<dbReference type="Proteomes" id="UP000008237">
    <property type="component" value="Unassembled WGS sequence"/>
</dbReference>
<feature type="compositionally biased region" description="Basic and acidic residues" evidence="1">
    <location>
        <begin position="10"/>
        <end position="22"/>
    </location>
</feature>